<evidence type="ECO:0000313" key="2">
    <source>
        <dbReference type="EMBL" id="NEV62157.1"/>
    </source>
</evidence>
<dbReference type="InterPro" id="IPR052163">
    <property type="entry name" value="DGC-Regulatory_Protein"/>
</dbReference>
<comment type="caution">
    <text evidence="2">The sequence shown here is derived from an EMBL/GenBank/DDBJ whole genome shotgun (WGS) entry which is preliminary data.</text>
</comment>
<dbReference type="InterPro" id="IPR043128">
    <property type="entry name" value="Rev_trsase/Diguanyl_cyclase"/>
</dbReference>
<dbReference type="PANTHER" id="PTHR46663:SF3">
    <property type="entry name" value="SLL0267 PROTEIN"/>
    <property type="match status" value="1"/>
</dbReference>
<evidence type="ECO:0000313" key="3">
    <source>
        <dbReference type="Proteomes" id="UP000483379"/>
    </source>
</evidence>
<dbReference type="AlphaFoldDB" id="A0A6M0K0M8"/>
<dbReference type="PANTHER" id="PTHR46663">
    <property type="entry name" value="DIGUANYLATE CYCLASE DGCT-RELATED"/>
    <property type="match status" value="1"/>
</dbReference>
<reference evidence="2 3" key="1">
    <citation type="submission" date="2020-02" db="EMBL/GenBank/DDBJ databases">
        <title>Genome sequences of Thiorhodococcus mannitoliphagus and Thiorhodococcus minor, purple sulfur photosynthetic bacteria in the gammaproteobacterial family, Chromatiaceae.</title>
        <authorList>
            <person name="Aviles F.A."/>
            <person name="Meyer T.E."/>
            <person name="Kyndt J.A."/>
        </authorList>
    </citation>
    <scope>NUCLEOTIDE SEQUENCE [LARGE SCALE GENOMIC DNA]</scope>
    <source>
        <strain evidence="2 3">DSM 11518</strain>
    </source>
</reference>
<organism evidence="2 3">
    <name type="scientific">Thiorhodococcus minor</name>
    <dbReference type="NCBI Taxonomy" id="57489"/>
    <lineage>
        <taxon>Bacteria</taxon>
        <taxon>Pseudomonadati</taxon>
        <taxon>Pseudomonadota</taxon>
        <taxon>Gammaproteobacteria</taxon>
        <taxon>Chromatiales</taxon>
        <taxon>Chromatiaceae</taxon>
        <taxon>Thiorhodococcus</taxon>
    </lineage>
</organism>
<dbReference type="InterPro" id="IPR000160">
    <property type="entry name" value="GGDEF_dom"/>
</dbReference>
<dbReference type="InterPro" id="IPR029787">
    <property type="entry name" value="Nucleotide_cyclase"/>
</dbReference>
<keyword evidence="3" id="KW-1185">Reference proteome</keyword>
<dbReference type="Gene3D" id="3.30.70.270">
    <property type="match status" value="1"/>
</dbReference>
<evidence type="ECO:0000259" key="1">
    <source>
        <dbReference type="PROSITE" id="PS50887"/>
    </source>
</evidence>
<name>A0A6M0K0M8_9GAMM</name>
<dbReference type="NCBIfam" id="TIGR00254">
    <property type="entry name" value="GGDEF"/>
    <property type="match status" value="1"/>
</dbReference>
<dbReference type="PROSITE" id="PS50887">
    <property type="entry name" value="GGDEF"/>
    <property type="match status" value="1"/>
</dbReference>
<proteinExistence type="predicted"/>
<dbReference type="EMBL" id="JAAIJQ010000023">
    <property type="protein sequence ID" value="NEV62157.1"/>
    <property type="molecule type" value="Genomic_DNA"/>
</dbReference>
<accession>A0A6M0K0M8</accession>
<sequence length="104" mass="10829">MVRALARGRFLRPDRSSAHGAGARPVSDAGLSRINDSLGHETGDLMLGEIGKRLGHRLCGADMAAGFGGDELIAVLGALERIADVEIVARDLIEVIAAPLVMGD</sequence>
<dbReference type="Proteomes" id="UP000483379">
    <property type="component" value="Unassembled WGS sequence"/>
</dbReference>
<dbReference type="Pfam" id="PF00990">
    <property type="entry name" value="GGDEF"/>
    <property type="match status" value="1"/>
</dbReference>
<dbReference type="SUPFAM" id="SSF55073">
    <property type="entry name" value="Nucleotide cyclase"/>
    <property type="match status" value="1"/>
</dbReference>
<protein>
    <submittedName>
        <fullName evidence="2">Diguanylate cyclase</fullName>
    </submittedName>
</protein>
<feature type="domain" description="GGDEF" evidence="1">
    <location>
        <begin position="19"/>
        <end position="104"/>
    </location>
</feature>
<gene>
    <name evidence="2" type="ORF">G3446_09680</name>
</gene>